<keyword evidence="2" id="KW-1185">Reference proteome</keyword>
<dbReference type="EMBL" id="CAJVPY010031911">
    <property type="protein sequence ID" value="CAG8797155.1"/>
    <property type="molecule type" value="Genomic_DNA"/>
</dbReference>
<evidence type="ECO:0000313" key="1">
    <source>
        <dbReference type="EMBL" id="CAG8797155.1"/>
    </source>
</evidence>
<dbReference type="Proteomes" id="UP000789405">
    <property type="component" value="Unassembled WGS sequence"/>
</dbReference>
<dbReference type="OrthoDB" id="2366889at2759"/>
<dbReference type="AlphaFoldDB" id="A0A9N9P7G0"/>
<gene>
    <name evidence="1" type="ORF">DERYTH_LOCUS22622</name>
</gene>
<accession>A0A9N9P7G0</accession>
<feature type="non-terminal residue" evidence="1">
    <location>
        <position position="1"/>
    </location>
</feature>
<comment type="caution">
    <text evidence="1">The sequence shown here is derived from an EMBL/GenBank/DDBJ whole genome shotgun (WGS) entry which is preliminary data.</text>
</comment>
<protein>
    <submittedName>
        <fullName evidence="1">16479_t:CDS:1</fullName>
    </submittedName>
</protein>
<sequence length="49" mass="5530">SDISNVSENQDLQEIAFFTKKLHVNQIIYTALSVEYPAISKNRVATIYG</sequence>
<reference evidence="1" key="1">
    <citation type="submission" date="2021-06" db="EMBL/GenBank/DDBJ databases">
        <authorList>
            <person name="Kallberg Y."/>
            <person name="Tangrot J."/>
            <person name="Rosling A."/>
        </authorList>
    </citation>
    <scope>NUCLEOTIDE SEQUENCE</scope>
    <source>
        <strain evidence="1">MA453B</strain>
    </source>
</reference>
<name>A0A9N9P7G0_9GLOM</name>
<feature type="non-terminal residue" evidence="1">
    <location>
        <position position="49"/>
    </location>
</feature>
<proteinExistence type="predicted"/>
<organism evidence="1 2">
    <name type="scientific">Dentiscutata erythropus</name>
    <dbReference type="NCBI Taxonomy" id="1348616"/>
    <lineage>
        <taxon>Eukaryota</taxon>
        <taxon>Fungi</taxon>
        <taxon>Fungi incertae sedis</taxon>
        <taxon>Mucoromycota</taxon>
        <taxon>Glomeromycotina</taxon>
        <taxon>Glomeromycetes</taxon>
        <taxon>Diversisporales</taxon>
        <taxon>Gigasporaceae</taxon>
        <taxon>Dentiscutata</taxon>
    </lineage>
</organism>
<evidence type="ECO:0000313" key="2">
    <source>
        <dbReference type="Proteomes" id="UP000789405"/>
    </source>
</evidence>